<dbReference type="GO" id="GO:0005929">
    <property type="term" value="C:cilium"/>
    <property type="evidence" value="ECO:0007669"/>
    <property type="project" value="GOC"/>
</dbReference>
<dbReference type="InterPro" id="IPR030465">
    <property type="entry name" value="CEP131"/>
</dbReference>
<evidence type="ECO:0000256" key="1">
    <source>
        <dbReference type="SAM" id="MobiDB-lite"/>
    </source>
</evidence>
<dbReference type="GO" id="GO:0035735">
    <property type="term" value="P:intraciliary transport involved in cilium assembly"/>
    <property type="evidence" value="ECO:0007669"/>
    <property type="project" value="InterPro"/>
</dbReference>
<dbReference type="PANTHER" id="PTHR31540">
    <property type="entry name" value="CENTROSOMAL PROTEIN OF 131 KDA"/>
    <property type="match status" value="1"/>
</dbReference>
<dbReference type="GO" id="GO:0010824">
    <property type="term" value="P:regulation of centrosome duplication"/>
    <property type="evidence" value="ECO:0007669"/>
    <property type="project" value="TreeGrafter"/>
</dbReference>
<gene>
    <name evidence="2" type="ORF">AB205_0211520</name>
</gene>
<dbReference type="Proteomes" id="UP000228934">
    <property type="component" value="Unassembled WGS sequence"/>
</dbReference>
<keyword evidence="3" id="KW-1185">Reference proteome</keyword>
<feature type="region of interest" description="Disordered" evidence="1">
    <location>
        <begin position="82"/>
        <end position="101"/>
    </location>
</feature>
<accession>A0A2G9RC41</accession>
<name>A0A2G9RC41_AQUCT</name>
<dbReference type="OrthoDB" id="197735at2759"/>
<dbReference type="EMBL" id="KV944534">
    <property type="protein sequence ID" value="PIO25440.1"/>
    <property type="molecule type" value="Genomic_DNA"/>
</dbReference>
<evidence type="ECO:0000313" key="2">
    <source>
        <dbReference type="EMBL" id="PIO25440.1"/>
    </source>
</evidence>
<reference evidence="3" key="1">
    <citation type="journal article" date="2017" name="Nat. Commun.">
        <title>The North American bullfrog draft genome provides insight into hormonal regulation of long noncoding RNA.</title>
        <authorList>
            <person name="Hammond S.A."/>
            <person name="Warren R.L."/>
            <person name="Vandervalk B.P."/>
            <person name="Kucuk E."/>
            <person name="Khan H."/>
            <person name="Gibb E.A."/>
            <person name="Pandoh P."/>
            <person name="Kirk H."/>
            <person name="Zhao Y."/>
            <person name="Jones M."/>
            <person name="Mungall A.J."/>
            <person name="Coope R."/>
            <person name="Pleasance S."/>
            <person name="Moore R.A."/>
            <person name="Holt R.A."/>
            <person name="Round J.M."/>
            <person name="Ohora S."/>
            <person name="Walle B.V."/>
            <person name="Veldhoen N."/>
            <person name="Helbing C.C."/>
            <person name="Birol I."/>
        </authorList>
    </citation>
    <scope>NUCLEOTIDE SEQUENCE [LARGE SCALE GENOMIC DNA]</scope>
</reference>
<proteinExistence type="predicted"/>
<protein>
    <submittedName>
        <fullName evidence="2">Uncharacterized protein</fullName>
    </submittedName>
</protein>
<organism evidence="2 3">
    <name type="scientific">Aquarana catesbeiana</name>
    <name type="common">American bullfrog</name>
    <name type="synonym">Rana catesbeiana</name>
    <dbReference type="NCBI Taxonomy" id="8400"/>
    <lineage>
        <taxon>Eukaryota</taxon>
        <taxon>Metazoa</taxon>
        <taxon>Chordata</taxon>
        <taxon>Craniata</taxon>
        <taxon>Vertebrata</taxon>
        <taxon>Euteleostomi</taxon>
        <taxon>Amphibia</taxon>
        <taxon>Batrachia</taxon>
        <taxon>Anura</taxon>
        <taxon>Neobatrachia</taxon>
        <taxon>Ranoidea</taxon>
        <taxon>Ranidae</taxon>
        <taxon>Aquarana</taxon>
    </lineage>
</organism>
<sequence>MKKLQELMTATEKVRREKWIDEKTKKIKEITVKGLEPEIQRLISKHKQEIRKLKALHEAELLQSDERAAMRYVRQAEELRQNVEQEKEELSQKERELAKQR</sequence>
<dbReference type="GO" id="GO:0034451">
    <property type="term" value="C:centriolar satellite"/>
    <property type="evidence" value="ECO:0007669"/>
    <property type="project" value="TreeGrafter"/>
</dbReference>
<evidence type="ECO:0000313" key="3">
    <source>
        <dbReference type="Proteomes" id="UP000228934"/>
    </source>
</evidence>
<dbReference type="AlphaFoldDB" id="A0A2G9RC41"/>
<dbReference type="PANTHER" id="PTHR31540:SF1">
    <property type="entry name" value="CENTROSOMAL PROTEIN OF 131 KDA"/>
    <property type="match status" value="1"/>
</dbReference>